<name>A0A0G4KAZ0_9SPIR</name>
<evidence type="ECO:0000313" key="1">
    <source>
        <dbReference type="EMBL" id="CRF35242.1"/>
    </source>
</evidence>
<organism evidence="1 2">
    <name type="scientific">Brachyspira suanatina</name>
    <dbReference type="NCBI Taxonomy" id="381802"/>
    <lineage>
        <taxon>Bacteria</taxon>
        <taxon>Pseudomonadati</taxon>
        <taxon>Spirochaetota</taxon>
        <taxon>Spirochaetia</taxon>
        <taxon>Brachyspirales</taxon>
        <taxon>Brachyspiraceae</taxon>
        <taxon>Brachyspira</taxon>
    </lineage>
</organism>
<keyword evidence="2" id="KW-1185">Reference proteome</keyword>
<dbReference type="AlphaFoldDB" id="A0A0G4KAZ0"/>
<dbReference type="Proteomes" id="UP000043763">
    <property type="component" value="Unassembled WGS sequence"/>
</dbReference>
<dbReference type="RefSeq" id="WP_048595889.1">
    <property type="nucleotide sequence ID" value="NZ_CVLB01000003.1"/>
</dbReference>
<reference evidence="2" key="1">
    <citation type="submission" date="2015-04" db="EMBL/GenBank/DDBJ databases">
        <authorList>
            <person name="Mushtaq Mamoona"/>
        </authorList>
    </citation>
    <scope>NUCLEOTIDE SEQUENCE [LARGE SCALE GENOMIC DNA]</scope>
    <source>
        <strain evidence="2">AN4859/03</strain>
    </source>
</reference>
<sequence>MTYIKLNKEYKDEIVYETMLKMGFLHYFNTNYYYNNKGIQFKNDAEYTFIGLFLSFDNNILTINHNHSILYLSEFLTKHNITKLTDIEPSSLIDVEYEGKDPYYCFSKLNNITQKVIITFIAEFDRIYSGLAK</sequence>
<dbReference type="OrthoDB" id="307626at2"/>
<dbReference type="EMBL" id="CVLB01000003">
    <property type="protein sequence ID" value="CRF35242.1"/>
    <property type="molecule type" value="Genomic_DNA"/>
</dbReference>
<accession>A0A0G4KAZ0</accession>
<gene>
    <name evidence="1" type="ORF">BRSU_2526</name>
</gene>
<protein>
    <submittedName>
        <fullName evidence="1">Uncharacterized protein</fullName>
    </submittedName>
</protein>
<proteinExistence type="predicted"/>
<evidence type="ECO:0000313" key="2">
    <source>
        <dbReference type="Proteomes" id="UP000043763"/>
    </source>
</evidence>